<dbReference type="KEGG" id="nmv:NITMOv2_3206"/>
<dbReference type="PATRIC" id="fig|42253.5.peg.3160"/>
<dbReference type="STRING" id="42253.NITMOv2_3206"/>
<evidence type="ECO:0000313" key="1">
    <source>
        <dbReference type="EMBL" id="ALA59605.1"/>
    </source>
</evidence>
<proteinExistence type="predicted"/>
<dbReference type="EMBL" id="CP011801">
    <property type="protein sequence ID" value="ALA59605.1"/>
    <property type="molecule type" value="Genomic_DNA"/>
</dbReference>
<protein>
    <submittedName>
        <fullName evidence="1">Uncharacterized protein</fullName>
    </submittedName>
</protein>
<dbReference type="RefSeq" id="WP_053380587.1">
    <property type="nucleotide sequence ID" value="NZ_CP011801.1"/>
</dbReference>
<organism evidence="1 2">
    <name type="scientific">Nitrospira moscoviensis</name>
    <dbReference type="NCBI Taxonomy" id="42253"/>
    <lineage>
        <taxon>Bacteria</taxon>
        <taxon>Pseudomonadati</taxon>
        <taxon>Nitrospirota</taxon>
        <taxon>Nitrospiria</taxon>
        <taxon>Nitrospirales</taxon>
        <taxon>Nitrospiraceae</taxon>
        <taxon>Nitrospira</taxon>
    </lineage>
</organism>
<dbReference type="AlphaFoldDB" id="A0A0K2GF68"/>
<keyword evidence="2" id="KW-1185">Reference proteome</keyword>
<sequence length="79" mass="9232">MARTTLDIDTPILKELKALQKKEKRSLGRVASHLLAEALARRTRRPVKAEFKWTSRPMRARIDLDDKDKLYAILDDEEQ</sequence>
<evidence type="ECO:0000313" key="2">
    <source>
        <dbReference type="Proteomes" id="UP000069205"/>
    </source>
</evidence>
<dbReference type="Proteomes" id="UP000069205">
    <property type="component" value="Chromosome"/>
</dbReference>
<gene>
    <name evidence="1" type="ORF">NITMOv2_3206</name>
</gene>
<reference evidence="1 2" key="1">
    <citation type="journal article" date="2015" name="Proc. Natl. Acad. Sci. U.S.A.">
        <title>Expanded metabolic versatility of ubiquitous nitrite-oxidizing bacteria from the genus Nitrospira.</title>
        <authorList>
            <person name="Koch H."/>
            <person name="Lucker S."/>
            <person name="Albertsen M."/>
            <person name="Kitzinger K."/>
            <person name="Herbold C."/>
            <person name="Spieck E."/>
            <person name="Nielsen P.H."/>
            <person name="Wagner M."/>
            <person name="Daims H."/>
        </authorList>
    </citation>
    <scope>NUCLEOTIDE SEQUENCE [LARGE SCALE GENOMIC DNA]</scope>
    <source>
        <strain evidence="1 2">NSP M-1</strain>
    </source>
</reference>
<accession>A0A0K2GF68</accession>
<dbReference type="OrthoDB" id="9813767at2"/>
<name>A0A0K2GF68_NITMO</name>